<dbReference type="SUPFAM" id="SSF55961">
    <property type="entry name" value="Bet v1-like"/>
    <property type="match status" value="1"/>
</dbReference>
<dbReference type="Proteomes" id="UP000279306">
    <property type="component" value="Chromosome"/>
</dbReference>
<sequence>MGRTDTASRIVDASPERVFAAFVDPEALVQWLPPSGMTGRFDHFEARAGGSYRMILTYVDDPVGSAKSSADTDVVEGRFTEIVPGRRVVQENVFDSGDPAFSGTMIMSWTALPVAGGTRVDIRADDVPVGISPDDHVAGMNSSLDNLARYLATQS</sequence>
<evidence type="ECO:0000256" key="1">
    <source>
        <dbReference type="ARBA" id="ARBA00006817"/>
    </source>
</evidence>
<feature type="domain" description="Activator of Hsp90 ATPase homologue 1/2-like C-terminal" evidence="2">
    <location>
        <begin position="12"/>
        <end position="151"/>
    </location>
</feature>
<accession>A0A448IY46</accession>
<proteinExistence type="inferred from homology"/>
<dbReference type="AlphaFoldDB" id="A0A448IY46"/>
<dbReference type="KEGG" id="mauu:NCTC10437_04348"/>
<dbReference type="OrthoDB" id="9786557at2"/>
<gene>
    <name evidence="3" type="ORF">NCTC10437_04348</name>
</gene>
<dbReference type="EMBL" id="LR134356">
    <property type="protein sequence ID" value="VEG57340.1"/>
    <property type="molecule type" value="Genomic_DNA"/>
</dbReference>
<organism evidence="3 4">
    <name type="scientific">Mycolicibacterium aurum</name>
    <name type="common">Mycobacterium aurum</name>
    <dbReference type="NCBI Taxonomy" id="1791"/>
    <lineage>
        <taxon>Bacteria</taxon>
        <taxon>Bacillati</taxon>
        <taxon>Actinomycetota</taxon>
        <taxon>Actinomycetes</taxon>
        <taxon>Mycobacteriales</taxon>
        <taxon>Mycobacteriaceae</taxon>
        <taxon>Mycolicibacterium</taxon>
    </lineage>
</organism>
<dbReference type="RefSeq" id="WP_048635352.1">
    <property type="nucleotide sequence ID" value="NZ_CVQQ01000030.1"/>
</dbReference>
<evidence type="ECO:0000313" key="3">
    <source>
        <dbReference type="EMBL" id="VEG57340.1"/>
    </source>
</evidence>
<protein>
    <submittedName>
        <fullName evidence="3">Activator of Hsp90 ATPase homolog 1-like protein</fullName>
    </submittedName>
</protein>
<evidence type="ECO:0000259" key="2">
    <source>
        <dbReference type="Pfam" id="PF08327"/>
    </source>
</evidence>
<evidence type="ECO:0000313" key="4">
    <source>
        <dbReference type="Proteomes" id="UP000279306"/>
    </source>
</evidence>
<comment type="similarity">
    <text evidence="1">Belongs to the AHA1 family.</text>
</comment>
<dbReference type="CDD" id="cd08895">
    <property type="entry name" value="SRPBCC_CalC_Aha1-like_2"/>
    <property type="match status" value="1"/>
</dbReference>
<name>A0A448IY46_MYCAU</name>
<dbReference type="InterPro" id="IPR013538">
    <property type="entry name" value="ASHA1/2-like_C"/>
</dbReference>
<dbReference type="Pfam" id="PF08327">
    <property type="entry name" value="AHSA1"/>
    <property type="match status" value="1"/>
</dbReference>
<reference evidence="3 4" key="1">
    <citation type="submission" date="2018-12" db="EMBL/GenBank/DDBJ databases">
        <authorList>
            <consortium name="Pathogen Informatics"/>
        </authorList>
    </citation>
    <scope>NUCLEOTIDE SEQUENCE [LARGE SCALE GENOMIC DNA]</scope>
    <source>
        <strain evidence="3 4">NCTC10437</strain>
    </source>
</reference>
<dbReference type="InterPro" id="IPR023393">
    <property type="entry name" value="START-like_dom_sf"/>
</dbReference>
<keyword evidence="4" id="KW-1185">Reference proteome</keyword>
<dbReference type="Gene3D" id="3.30.530.20">
    <property type="match status" value="1"/>
</dbReference>